<evidence type="ECO:0000256" key="4">
    <source>
        <dbReference type="PIRNR" id="PIRNR006181"/>
    </source>
</evidence>
<dbReference type="GO" id="GO:0002161">
    <property type="term" value="F:aminoacyl-tRNA deacylase activity"/>
    <property type="evidence" value="ECO:0007669"/>
    <property type="project" value="InterPro"/>
</dbReference>
<evidence type="ECO:0000259" key="5">
    <source>
        <dbReference type="Pfam" id="PF04073"/>
    </source>
</evidence>
<dbReference type="Pfam" id="PF04073">
    <property type="entry name" value="tRNA_edit"/>
    <property type="match status" value="1"/>
</dbReference>
<evidence type="ECO:0000256" key="3">
    <source>
        <dbReference type="ARBA" id="ARBA00023239"/>
    </source>
</evidence>
<comment type="similarity">
    <text evidence="1 4">Belongs to the prolyl-tRNA editing family. YbaK/EbsC subfamily.</text>
</comment>
<feature type="domain" description="YbaK/aminoacyl-tRNA synthetase-associated" evidence="5">
    <location>
        <begin position="40"/>
        <end position="150"/>
    </location>
</feature>
<dbReference type="OrthoDB" id="9809296at2"/>
<dbReference type="SUPFAM" id="SSF55826">
    <property type="entry name" value="YbaK/ProRS associated domain"/>
    <property type="match status" value="1"/>
</dbReference>
<evidence type="ECO:0000313" key="6">
    <source>
        <dbReference type="EMBL" id="OLR54668.1"/>
    </source>
</evidence>
<dbReference type="RefSeq" id="WP_075711689.1">
    <property type="nucleotide sequence ID" value="NZ_MJIE01000001.1"/>
</dbReference>
<sequence>MGKKEKDIKTNAVRMVEAHGIPYELRTYDGSHGFVDGVTAARETGIEEERCFKTLVLVGHSRQHYVCVIPVARELDLKKAARHFGEKNMEMIHAKDITKITGYIKGGCSPVGMKKLFPTAIDATAEAFSEIGVSGGKIGLQMELPPRELAALVNAAFADLTKEERPEAVR</sequence>
<dbReference type="EMBL" id="MJIE01000001">
    <property type="protein sequence ID" value="OLR54668.1"/>
    <property type="molecule type" value="Genomic_DNA"/>
</dbReference>
<evidence type="ECO:0000256" key="1">
    <source>
        <dbReference type="ARBA" id="ARBA00009798"/>
    </source>
</evidence>
<dbReference type="InterPro" id="IPR004369">
    <property type="entry name" value="Prolyl-tRNA_editing_YbaK/EbsC"/>
</dbReference>
<dbReference type="EC" id="4.2.-.-" evidence="4"/>
<gene>
    <name evidence="6" type="ORF">BHK98_00320</name>
</gene>
<protein>
    <recommendedName>
        <fullName evidence="4">Cys-tRNA(Pro)/Cys-tRNA(Cys) deacylase</fullName>
        <ecNumber evidence="4">4.2.-.-</ecNumber>
    </recommendedName>
</protein>
<dbReference type="Proteomes" id="UP000187404">
    <property type="component" value="Unassembled WGS sequence"/>
</dbReference>
<dbReference type="GO" id="GO:0016829">
    <property type="term" value="F:lyase activity"/>
    <property type="evidence" value="ECO:0007669"/>
    <property type="project" value="UniProtKB-KW"/>
</dbReference>
<comment type="caution">
    <text evidence="6">The sequence shown here is derived from an EMBL/GenBank/DDBJ whole genome shotgun (WGS) entry which is preliminary data.</text>
</comment>
<organism evidence="6 7">
    <name type="scientific">Hornefia porci</name>
    <dbReference type="NCBI Taxonomy" id="2652292"/>
    <lineage>
        <taxon>Bacteria</taxon>
        <taxon>Bacillati</taxon>
        <taxon>Bacillota</taxon>
        <taxon>Clostridia</taxon>
        <taxon>Peptostreptococcales</taxon>
        <taxon>Anaerovoracaceae</taxon>
        <taxon>Hornefia</taxon>
    </lineage>
</organism>
<keyword evidence="3 4" id="KW-0456">Lyase</keyword>
<accession>A0A1Q9JEP9</accession>
<dbReference type="AlphaFoldDB" id="A0A1Q9JEP9"/>
<dbReference type="PIRSF" id="PIRSF006181">
    <property type="entry name" value="EbsC_YbaK"/>
    <property type="match status" value="1"/>
</dbReference>
<dbReference type="CDD" id="cd00002">
    <property type="entry name" value="YbaK_deacylase"/>
    <property type="match status" value="1"/>
</dbReference>
<keyword evidence="7" id="KW-1185">Reference proteome</keyword>
<reference evidence="6 7" key="1">
    <citation type="journal article" date="2016" name="Appl. Environ. Microbiol.">
        <title>Function and Phylogeny of Bacterial Butyryl Coenzyme A:Acetate Transferases and Their Diversity in the Proximal Colon of Swine.</title>
        <authorList>
            <person name="Trachsel J."/>
            <person name="Bayles D.O."/>
            <person name="Looft T."/>
            <person name="Levine U.Y."/>
            <person name="Allen H.K."/>
        </authorList>
    </citation>
    <scope>NUCLEOTIDE SEQUENCE [LARGE SCALE GENOMIC DNA]</scope>
    <source>
        <strain evidence="6 7">68-3-10</strain>
    </source>
</reference>
<dbReference type="InterPro" id="IPR007214">
    <property type="entry name" value="YbaK/aa-tRNA-synth-assoc-dom"/>
</dbReference>
<name>A0A1Q9JEP9_9FIRM</name>
<dbReference type="NCBIfam" id="TIGR00011">
    <property type="entry name" value="YbaK_EbsC"/>
    <property type="match status" value="1"/>
</dbReference>
<dbReference type="PANTHER" id="PTHR30411:SF0">
    <property type="entry name" value="CYS-TRNA(PRO)_CYS-TRNA(CYS) DEACYLASE YBAK"/>
    <property type="match status" value="1"/>
</dbReference>
<dbReference type="STRING" id="1261640.BHK98_00320"/>
<evidence type="ECO:0000256" key="2">
    <source>
        <dbReference type="ARBA" id="ARBA00022917"/>
    </source>
</evidence>
<dbReference type="Gene3D" id="3.90.960.10">
    <property type="entry name" value="YbaK/aminoacyl-tRNA synthetase-associated domain"/>
    <property type="match status" value="1"/>
</dbReference>
<keyword evidence="2 4" id="KW-0648">Protein biosynthesis</keyword>
<dbReference type="InterPro" id="IPR036754">
    <property type="entry name" value="YbaK/aa-tRNA-synt-asso_dom_sf"/>
</dbReference>
<proteinExistence type="inferred from homology"/>
<dbReference type="PANTHER" id="PTHR30411">
    <property type="entry name" value="CYTOPLASMIC PROTEIN"/>
    <property type="match status" value="1"/>
</dbReference>
<evidence type="ECO:0000313" key="7">
    <source>
        <dbReference type="Proteomes" id="UP000187404"/>
    </source>
</evidence>
<dbReference type="GO" id="GO:0006412">
    <property type="term" value="P:translation"/>
    <property type="evidence" value="ECO:0007669"/>
    <property type="project" value="UniProtKB-KW"/>
</dbReference>